<organism evidence="1 2">
    <name type="scientific">Vaccinium darrowii</name>
    <dbReference type="NCBI Taxonomy" id="229202"/>
    <lineage>
        <taxon>Eukaryota</taxon>
        <taxon>Viridiplantae</taxon>
        <taxon>Streptophyta</taxon>
        <taxon>Embryophyta</taxon>
        <taxon>Tracheophyta</taxon>
        <taxon>Spermatophyta</taxon>
        <taxon>Magnoliopsida</taxon>
        <taxon>eudicotyledons</taxon>
        <taxon>Gunneridae</taxon>
        <taxon>Pentapetalae</taxon>
        <taxon>asterids</taxon>
        <taxon>Ericales</taxon>
        <taxon>Ericaceae</taxon>
        <taxon>Vaccinioideae</taxon>
        <taxon>Vaccinieae</taxon>
        <taxon>Vaccinium</taxon>
    </lineage>
</organism>
<gene>
    <name evidence="1" type="ORF">Vadar_016483</name>
</gene>
<proteinExistence type="predicted"/>
<sequence length="496" mass="55491">MDWIFPETKQQSILSPPQTPHFPHQDHHSPPPPPPPPPPSGDFNLNTTVSPSILLSIIIISIIFFVSGLLHLLARILLRPSNRDPNDLDHSTDFQRQLQQLFHLHDSGIDQSLLDTLPVFSYEAIVGVKKYPFDCAVCLCEFQLEDKLRLLPNCSHAFHRDCIDTWLLSHSTCPICRTSLLVDISQNGHCFSPRDLVLESGSESARQNISEMDGVLGISNSVERQNSHLGFHCSDEFGSSRTYFSCEIEAKNDESRNAEVVSEEKFVLVKLGKFRNVEGRGGEGISSHGDNGDARRCFSMGSFAYVMDEKSLLQVPIIVPLKKQSSKNGSLPLRSFRRPAMSECGSDSRRESTSFEPFKSHVHGTGSNAIGRSNSETISVSKNWLRVKREMPNRTATESSRRAFSFRFPVQHNVVGGDDLKPKNGWNGTRRAISEIDIGRWENMGGIEIVGDHSQGYQSCNSLDSQENPESLARKPMFWHVGRKSKVVYSSFSPNV</sequence>
<dbReference type="Proteomes" id="UP000828048">
    <property type="component" value="Chromosome 4"/>
</dbReference>
<evidence type="ECO:0000313" key="2">
    <source>
        <dbReference type="Proteomes" id="UP000828048"/>
    </source>
</evidence>
<keyword evidence="2" id="KW-1185">Reference proteome</keyword>
<comment type="caution">
    <text evidence="1">The sequence shown here is derived from an EMBL/GenBank/DDBJ whole genome shotgun (WGS) entry which is preliminary data.</text>
</comment>
<evidence type="ECO:0000313" key="1">
    <source>
        <dbReference type="EMBL" id="KAH7860663.1"/>
    </source>
</evidence>
<protein>
    <submittedName>
        <fullName evidence="1">Uncharacterized protein</fullName>
    </submittedName>
</protein>
<reference evidence="1 2" key="1">
    <citation type="journal article" date="2021" name="Hortic Res">
        <title>High-quality reference genome and annotation aids understanding of berry development for evergreen blueberry (Vaccinium darrowii).</title>
        <authorList>
            <person name="Yu J."/>
            <person name="Hulse-Kemp A.M."/>
            <person name="Babiker E."/>
            <person name="Staton M."/>
        </authorList>
    </citation>
    <scope>NUCLEOTIDE SEQUENCE [LARGE SCALE GENOMIC DNA]</scope>
    <source>
        <strain evidence="2">cv. NJ 8807/NJ 8810</strain>
        <tissue evidence="1">Young leaf</tissue>
    </source>
</reference>
<dbReference type="EMBL" id="CM037154">
    <property type="protein sequence ID" value="KAH7860663.1"/>
    <property type="molecule type" value="Genomic_DNA"/>
</dbReference>
<name>A0ACB7Z4B2_9ERIC</name>
<accession>A0ACB7Z4B2</accession>